<feature type="compositionally biased region" description="Basic and acidic residues" evidence="7">
    <location>
        <begin position="248"/>
        <end position="257"/>
    </location>
</feature>
<feature type="transmembrane region" description="Helical" evidence="6">
    <location>
        <begin position="220"/>
        <end position="239"/>
    </location>
</feature>
<protein>
    <recommendedName>
        <fullName evidence="6">SURF1-like protein</fullName>
    </recommendedName>
</protein>
<dbReference type="RefSeq" id="WP_379583002.1">
    <property type="nucleotide sequence ID" value="NZ_JBHSQW010000009.1"/>
</dbReference>
<dbReference type="Proteomes" id="UP001596302">
    <property type="component" value="Unassembled WGS sequence"/>
</dbReference>
<name>A0ABW1IYR0_9PSEU</name>
<keyword evidence="3 6" id="KW-0812">Transmembrane</keyword>
<feature type="region of interest" description="Disordered" evidence="7">
    <location>
        <begin position="248"/>
        <end position="292"/>
    </location>
</feature>
<dbReference type="CDD" id="cd06662">
    <property type="entry name" value="SURF1"/>
    <property type="match status" value="1"/>
</dbReference>
<reference evidence="9" key="1">
    <citation type="journal article" date="2019" name="Int. J. Syst. Evol. Microbiol.">
        <title>The Global Catalogue of Microorganisms (GCM) 10K type strain sequencing project: providing services to taxonomists for standard genome sequencing and annotation.</title>
        <authorList>
            <consortium name="The Broad Institute Genomics Platform"/>
            <consortium name="The Broad Institute Genome Sequencing Center for Infectious Disease"/>
            <person name="Wu L."/>
            <person name="Ma J."/>
        </authorList>
    </citation>
    <scope>NUCLEOTIDE SEQUENCE [LARGE SCALE GENOMIC DNA]</scope>
    <source>
        <strain evidence="9">CCM 8391</strain>
    </source>
</reference>
<evidence type="ECO:0000256" key="3">
    <source>
        <dbReference type="ARBA" id="ARBA00022692"/>
    </source>
</evidence>
<feature type="compositionally biased region" description="Basic and acidic residues" evidence="7">
    <location>
        <begin position="271"/>
        <end position="292"/>
    </location>
</feature>
<keyword evidence="6" id="KW-1003">Cell membrane</keyword>
<dbReference type="PANTHER" id="PTHR23427">
    <property type="entry name" value="SURFEIT LOCUS PROTEIN"/>
    <property type="match status" value="1"/>
</dbReference>
<evidence type="ECO:0000256" key="7">
    <source>
        <dbReference type="SAM" id="MobiDB-lite"/>
    </source>
</evidence>
<dbReference type="EMBL" id="JBHSQW010000009">
    <property type="protein sequence ID" value="MFC5993440.1"/>
    <property type="molecule type" value="Genomic_DNA"/>
</dbReference>
<dbReference type="PROSITE" id="PS50895">
    <property type="entry name" value="SURF1"/>
    <property type="match status" value="1"/>
</dbReference>
<keyword evidence="9" id="KW-1185">Reference proteome</keyword>
<gene>
    <name evidence="8" type="ORF">ACFQE5_04325</name>
</gene>
<evidence type="ECO:0000313" key="8">
    <source>
        <dbReference type="EMBL" id="MFC5993440.1"/>
    </source>
</evidence>
<evidence type="ECO:0000256" key="1">
    <source>
        <dbReference type="ARBA" id="ARBA00004370"/>
    </source>
</evidence>
<comment type="subcellular location">
    <subcellularLocation>
        <location evidence="6">Cell membrane</location>
        <topology evidence="6">Multi-pass membrane protein</topology>
    </subcellularLocation>
    <subcellularLocation>
        <location evidence="1">Membrane</location>
    </subcellularLocation>
</comment>
<evidence type="ECO:0000256" key="4">
    <source>
        <dbReference type="ARBA" id="ARBA00022989"/>
    </source>
</evidence>
<dbReference type="PANTHER" id="PTHR23427:SF2">
    <property type="entry name" value="SURFEIT LOCUS PROTEIN 1"/>
    <property type="match status" value="1"/>
</dbReference>
<feature type="transmembrane region" description="Helical" evidence="6">
    <location>
        <begin position="9"/>
        <end position="30"/>
    </location>
</feature>
<accession>A0ABW1IYR0</accession>
<evidence type="ECO:0000313" key="9">
    <source>
        <dbReference type="Proteomes" id="UP001596302"/>
    </source>
</evidence>
<organism evidence="8 9">
    <name type="scientific">Pseudonocardia hispaniensis</name>
    <dbReference type="NCBI Taxonomy" id="904933"/>
    <lineage>
        <taxon>Bacteria</taxon>
        <taxon>Bacillati</taxon>
        <taxon>Actinomycetota</taxon>
        <taxon>Actinomycetes</taxon>
        <taxon>Pseudonocardiales</taxon>
        <taxon>Pseudonocardiaceae</taxon>
        <taxon>Pseudonocardia</taxon>
    </lineage>
</organism>
<dbReference type="PROSITE" id="PS51257">
    <property type="entry name" value="PROKAR_LIPOPROTEIN"/>
    <property type="match status" value="1"/>
</dbReference>
<comment type="similarity">
    <text evidence="2 6">Belongs to the SURF1 family.</text>
</comment>
<sequence>MRFLLRPSWLALIVAVVGFVIACYTFLAPWQFSREAQRDAEQQAIEASYTVPPVPLDRLVPVGGEITARVEWQQVSISGTYLPEAETLVRLRVVGGKPAFEVLTPMRTDDGRLITINRGSVTSPGQGVPSYAAPPSGTVTVVGRLRVNETDPQGRAVLTIDGHRQLYAADSRPLAAAAGLDLVPGYVQLSADQPGVLTPLDVAAPTGGAPFSNLSYALQWLTFGVIALVALGYFIRLEILQRRGGTRKKDDLRDALAGRDQTAADSPGAESPDHRPDDGPRETSLTDRYGRR</sequence>
<keyword evidence="4 6" id="KW-1133">Transmembrane helix</keyword>
<evidence type="ECO:0000256" key="6">
    <source>
        <dbReference type="RuleBase" id="RU363076"/>
    </source>
</evidence>
<evidence type="ECO:0000256" key="2">
    <source>
        <dbReference type="ARBA" id="ARBA00007165"/>
    </source>
</evidence>
<dbReference type="InterPro" id="IPR045214">
    <property type="entry name" value="Surf1/Surf4"/>
</dbReference>
<keyword evidence="5 6" id="KW-0472">Membrane</keyword>
<evidence type="ECO:0000256" key="5">
    <source>
        <dbReference type="ARBA" id="ARBA00023136"/>
    </source>
</evidence>
<comment type="caution">
    <text evidence="8">The sequence shown here is derived from an EMBL/GenBank/DDBJ whole genome shotgun (WGS) entry which is preliminary data.</text>
</comment>
<dbReference type="InterPro" id="IPR002994">
    <property type="entry name" value="Surf1/Shy1"/>
</dbReference>
<dbReference type="Pfam" id="PF02104">
    <property type="entry name" value="SURF1"/>
    <property type="match status" value="1"/>
</dbReference>
<proteinExistence type="inferred from homology"/>